<feature type="domain" description="DUF6443" evidence="2">
    <location>
        <begin position="587"/>
        <end position="713"/>
    </location>
</feature>
<dbReference type="Pfam" id="PF20041">
    <property type="entry name" value="DUF6443"/>
    <property type="match status" value="1"/>
</dbReference>
<feature type="transmembrane region" description="Helical" evidence="1">
    <location>
        <begin position="37"/>
        <end position="58"/>
    </location>
</feature>
<dbReference type="InterPro" id="IPR045619">
    <property type="entry name" value="DUF6443"/>
</dbReference>
<dbReference type="Proteomes" id="UP000266183">
    <property type="component" value="Chromosome"/>
</dbReference>
<keyword evidence="1" id="KW-1133">Transmembrane helix</keyword>
<proteinExistence type="predicted"/>
<gene>
    <name evidence="3" type="ORF">D4L85_23500</name>
</gene>
<dbReference type="Gene3D" id="2.180.10.10">
    <property type="entry name" value="RHS repeat-associated core"/>
    <property type="match status" value="2"/>
</dbReference>
<dbReference type="KEGG" id="chk:D4L85_23500"/>
<evidence type="ECO:0000259" key="2">
    <source>
        <dbReference type="Pfam" id="PF20041"/>
    </source>
</evidence>
<evidence type="ECO:0000256" key="1">
    <source>
        <dbReference type="SAM" id="Phobius"/>
    </source>
</evidence>
<name>A0A385SX88_9BACT</name>
<accession>A0A385SX88</accession>
<organism evidence="3 4">
    <name type="scientific">Chryseolinea soli</name>
    <dbReference type="NCBI Taxonomy" id="2321403"/>
    <lineage>
        <taxon>Bacteria</taxon>
        <taxon>Pseudomonadati</taxon>
        <taxon>Bacteroidota</taxon>
        <taxon>Cytophagia</taxon>
        <taxon>Cytophagales</taxon>
        <taxon>Fulvivirgaceae</taxon>
        <taxon>Chryseolinea</taxon>
    </lineage>
</organism>
<dbReference type="NCBIfam" id="TIGR03696">
    <property type="entry name" value="Rhs_assc_core"/>
    <property type="match status" value="1"/>
</dbReference>
<evidence type="ECO:0000313" key="4">
    <source>
        <dbReference type="Proteomes" id="UP000266183"/>
    </source>
</evidence>
<keyword evidence="1" id="KW-0812">Transmembrane</keyword>
<dbReference type="PANTHER" id="PTHR32305">
    <property type="match status" value="1"/>
</dbReference>
<keyword evidence="1" id="KW-0472">Membrane</keyword>
<protein>
    <recommendedName>
        <fullName evidence="2">DUF6443 domain-containing protein</fullName>
    </recommendedName>
</protein>
<dbReference type="InterPro" id="IPR050708">
    <property type="entry name" value="T6SS_VgrG/RHS"/>
</dbReference>
<keyword evidence="4" id="KW-1185">Reference proteome</keyword>
<dbReference type="InterPro" id="IPR022385">
    <property type="entry name" value="Rhs_assc_core"/>
</dbReference>
<dbReference type="EMBL" id="CP032382">
    <property type="protein sequence ID" value="AYB33368.1"/>
    <property type="molecule type" value="Genomic_DNA"/>
</dbReference>
<reference evidence="4" key="1">
    <citation type="submission" date="2018-09" db="EMBL/GenBank/DDBJ databases">
        <title>Chryseolinea sp. KIS68-18 isolated from soil.</title>
        <authorList>
            <person name="Weon H.-Y."/>
            <person name="Kwon S.-W."/>
            <person name="Lee S.A."/>
        </authorList>
    </citation>
    <scope>NUCLEOTIDE SEQUENCE [LARGE SCALE GENOMIC DNA]</scope>
    <source>
        <strain evidence="4">KIS68-18</strain>
    </source>
</reference>
<evidence type="ECO:0000313" key="3">
    <source>
        <dbReference type="EMBL" id="AYB33368.1"/>
    </source>
</evidence>
<dbReference type="PANTHER" id="PTHR32305:SF15">
    <property type="entry name" value="PROTEIN RHSA-RELATED"/>
    <property type="match status" value="1"/>
</dbReference>
<sequence length="2020" mass="217257">MYRHVSLWLCHYFTIHESIHHVPDARREMPIKITTDILITFAMARKIVFAFIVSLFLLDHTALAGNGLIAGLSSVEFGTTTDYEVNDDATYNNWRFDVDGGASIVSQTKIGFRYKVTVTFNTGSNQTIKFIANGGTVYDTFVVTVTGTSCPGVPTVSGGGNAVCIPGTVTLSASTTAGSIIRWIDNGSVVASGTSYQVLLTTAGQKTIQVQAYNTTYNCGSSLVNVSVTGNAAPSAPSNVYATPAAVCGSGQVTLSPSEPAGYYVWRDSNWQPISPTQTLTSTTTFSVEGYNPSTGCTGPSTQLTVPVDVPPSVYTVSGGGIYCDSGTPPLVTLNGSQANVKYELDKDNVPYGALVQGTGSALTWSNLPPGSYTVKAISEHNACSPLMNGSATLTANPASVGGTVSPAVFYYYSVATGSLSLSGHTGSVVQWEKMVGSGNWQVIANTAGLTTYNYSNLTAPVPTTITFRAKIQSGVCAAVYSATAAVRVYPLPTITYSGTIIPYGGTVTLAGGSGYAARSWQRNGVNIPGATGTSYTVTQPGKYSLTVQGVGLEWQTTGQLVITGVLATQTNAESTIIIRKSGVKPTTSIYSLKKNELSQTVTYSDGMGRPEQIIGVGTSPAVRDVIQYIEYSAYGLSEKRYLPYATSGISDGQKRATPTTEQYAFYHLGATLAVSDAPYAVSKLAASPLANLREQGAPGTDWQPGAHSVKTDLVMNTTNQVRYWQADGTTNSYYAANTLAVNQVTDENGNQVRAFTDKLGNVVLKQVQLDETVETRSTPWLETYYVYDAFGDLIYQLPPKAMALLGTGASLTAADAAITELIYQYTYDAAGRLIQKKVPNSAAQYIVYDTYDRPVLIQDGNLRATNEWFFVKYDSRDRVVMTGRYLDATHNTQATMQSYVTTTAPTMATYEEEGTTLKGYTNLSFPATNYDGTALTLHAVNYYDHYDFNRDGSADYTYTVQGLTEELPPALFVEGKPTGHTKLIEGTTTWLTSVVFYDGYGHVIQQRSNNHLSAAMDNLSTIVYDLEGKMKYTKTDHNAGGTNQLTVLGRYAYDNGGRLTGIYQTVPGATEQLVASYAYNELGQLVDKKLHSTAANVFLQSIDYRYNERGWLTSINNAQVNGTDTDATADYFGMELLYEKTATGLNDQAGDKTYWNGNISAIKWHNAGLPAGAADQRSYKYGYDKSDKLKTATFQANTGTAWTKEAGTLNEQMTYDANGNILTLQRNTVQRTFTGGKLTATPLSIDNLTYTYKNQSNALQKVEDATANTAGFTNGSNSTDEYTYTADGSLAGDLNKGIGTTGIVYNALGKPKTITYTDGRKLEYTYDLDGNKLTVKTYAAGSSTPASTVDYVGGFVYENGALSYFGSPEGRVVKKGATYEFQYAITDHQGNTRVLFSPVTPAPQVVTATFENATQTTEINNFPDSYPTGGNRSGLELYDHTDVSGSTYTYSQLLNGGNNSIVGLTRNLKVYPGDKVKVEAYAKYFNFNPQSNSSNIDAFATALTSAFGVSAASTGDALLAYNSLNSYGAVIAGGGGGGNTNFPKAFVTILLFDKNFQLIDAVADQIDGGEQVGATPKTAHDYMSKEYTVKEAGYAYIYISNETPTEVDVYFDDVTMTYTPTNILQVNEYYPYGLQTASSWTREGNVNNFLYNGGTEQNATTGLYDLRYRNFDPVLGRFHQVDPLTDPYASISPYSYANNDPVFSNDPNGLQTTCSWCAPAPVLPRNGIMDSQAYEAYVNSVFRPMIIDLAYGTLDLTTGQASSYHSTSSGDLESFARALRLLRSARDGDTDALGEIASMFGENINVMIAYDGVQETTTINTRSKRTAWFINDKLVGLYSAKRANLYGDFAIDGTKKWSLVFKSGFSGSDGDNGFWDHFENPRNKSNFITGSYATSAWGSVGTVAEWGLIVDSKISPGTFYTSATAMRAASANGARVMGKIVGPSLGFAGVLFTGYEAYFDDGHLSTGDWVKIGIGAAMVGASFTFLAPAVAVYGIVDLGVAIYTGTSITDRIAAGIDRN</sequence>